<evidence type="ECO:0000256" key="1">
    <source>
        <dbReference type="ARBA" id="ARBA00004141"/>
    </source>
</evidence>
<dbReference type="PANTHER" id="PTHR23112:SF0">
    <property type="entry name" value="TRANSMEMBRANE PROTEIN 116"/>
    <property type="match status" value="1"/>
</dbReference>
<evidence type="ECO:0000256" key="3">
    <source>
        <dbReference type="ARBA" id="ARBA00022989"/>
    </source>
</evidence>
<feature type="compositionally biased region" description="Low complexity" evidence="5">
    <location>
        <begin position="469"/>
        <end position="485"/>
    </location>
</feature>
<feature type="transmembrane region" description="Helical" evidence="6">
    <location>
        <begin position="251"/>
        <end position="269"/>
    </location>
</feature>
<keyword evidence="3 6" id="KW-1133">Transmembrane helix</keyword>
<sequence length="531" mass="58618">MVEHVLSLSGDYDSSSFFFEPPLGRRLAPESEMQTQTQQQGQNQQQQQGEGKTMFNHGQLMAGMWITRITGVISLISALFLISRAWKRRRKLFHRLILGMGIHLTIFGACNVIGAAAVPKSTNAIGNHGTIATCTGQGFLIYLSLQTMALYYCSFSVYGYVGTLNNFRRSTFHGMEAYIHVLLHLYPLGSGLYIVYLELFNNTGFGYCLMESDPINCGVDPTQAQNATHVPCERGESTHQQYLSAMLFMEVPLFVALFGPTAVMITLYCKVKNRQKRILIPARDVAKQSVYYLLVIYAALLPTVIVKTLDRYHSLTSIVATNLTLFANVVFTLCGLWIVLMYLYFSTICGGPIEHELECDGGDSGGESLKGSMSNFEHSNTFADNSGHIFSDHELEATTMTTTMQTTTRKAGGVEEETEPIAAAEVVLGGANSSSSTNSSTNTKSNSNSNSKTNKAKQLLSSRKRNSLSIKSNTNVTSSSSKQQSRKFSFNIFDGTNASGIYTDFVFDGDSDDERADHDETLKWSEVQDRT</sequence>
<evidence type="ECO:0000256" key="6">
    <source>
        <dbReference type="SAM" id="Phobius"/>
    </source>
</evidence>
<feature type="region of interest" description="Disordered" evidence="5">
    <location>
        <begin position="504"/>
        <end position="531"/>
    </location>
</feature>
<proteinExistence type="predicted"/>
<feature type="region of interest" description="Disordered" evidence="5">
    <location>
        <begin position="29"/>
        <end position="50"/>
    </location>
</feature>
<reference evidence="7" key="1">
    <citation type="submission" date="2021-01" db="EMBL/GenBank/DDBJ databases">
        <authorList>
            <person name="Corre E."/>
            <person name="Pelletier E."/>
            <person name="Niang G."/>
            <person name="Scheremetjew M."/>
            <person name="Finn R."/>
            <person name="Kale V."/>
            <person name="Holt S."/>
            <person name="Cochrane G."/>
            <person name="Meng A."/>
            <person name="Brown T."/>
            <person name="Cohen L."/>
        </authorList>
    </citation>
    <scope>NUCLEOTIDE SEQUENCE</scope>
    <source>
        <strain evidence="7">10249 10 AB</strain>
    </source>
</reference>
<dbReference type="GO" id="GO:0004930">
    <property type="term" value="F:G protein-coupled receptor activity"/>
    <property type="evidence" value="ECO:0007669"/>
    <property type="project" value="TreeGrafter"/>
</dbReference>
<organism evidence="7">
    <name type="scientific">Pseudo-nitzschia australis</name>
    <dbReference type="NCBI Taxonomy" id="44445"/>
    <lineage>
        <taxon>Eukaryota</taxon>
        <taxon>Sar</taxon>
        <taxon>Stramenopiles</taxon>
        <taxon>Ochrophyta</taxon>
        <taxon>Bacillariophyta</taxon>
        <taxon>Bacillariophyceae</taxon>
        <taxon>Bacillariophycidae</taxon>
        <taxon>Bacillariales</taxon>
        <taxon>Bacillariaceae</taxon>
        <taxon>Pseudo-nitzschia</taxon>
    </lineage>
</organism>
<feature type="transmembrane region" description="Helical" evidence="6">
    <location>
        <begin position="95"/>
        <end position="119"/>
    </location>
</feature>
<accession>A0A7S4ARF7</accession>
<evidence type="ECO:0008006" key="8">
    <source>
        <dbReference type="Google" id="ProtNLM"/>
    </source>
</evidence>
<evidence type="ECO:0000313" key="7">
    <source>
        <dbReference type="EMBL" id="CAE0724423.1"/>
    </source>
</evidence>
<evidence type="ECO:0000256" key="2">
    <source>
        <dbReference type="ARBA" id="ARBA00022692"/>
    </source>
</evidence>
<feature type="transmembrane region" description="Helical" evidence="6">
    <location>
        <begin position="326"/>
        <end position="345"/>
    </location>
</feature>
<feature type="region of interest" description="Disordered" evidence="5">
    <location>
        <begin position="397"/>
        <end position="485"/>
    </location>
</feature>
<feature type="compositionally biased region" description="Low complexity" evidence="5">
    <location>
        <begin position="398"/>
        <end position="408"/>
    </location>
</feature>
<gene>
    <name evidence="7" type="ORF">PAUS00366_LOCUS17179</name>
</gene>
<feature type="transmembrane region" description="Helical" evidence="6">
    <location>
        <begin position="177"/>
        <end position="196"/>
    </location>
</feature>
<feature type="transmembrane region" description="Helical" evidence="6">
    <location>
        <begin position="62"/>
        <end position="83"/>
    </location>
</feature>
<feature type="compositionally biased region" description="Basic and acidic residues" evidence="5">
    <location>
        <begin position="515"/>
        <end position="531"/>
    </location>
</feature>
<dbReference type="PANTHER" id="PTHR23112">
    <property type="entry name" value="G PROTEIN-COUPLED RECEPTOR 157-RELATED"/>
    <property type="match status" value="1"/>
</dbReference>
<feature type="transmembrane region" description="Helical" evidence="6">
    <location>
        <begin position="290"/>
        <end position="306"/>
    </location>
</feature>
<feature type="transmembrane region" description="Helical" evidence="6">
    <location>
        <begin position="139"/>
        <end position="161"/>
    </location>
</feature>
<dbReference type="AlphaFoldDB" id="A0A7S4ARF7"/>
<dbReference type="EMBL" id="HBIX01024897">
    <property type="protein sequence ID" value="CAE0724423.1"/>
    <property type="molecule type" value="Transcribed_RNA"/>
</dbReference>
<evidence type="ECO:0000256" key="5">
    <source>
        <dbReference type="SAM" id="MobiDB-lite"/>
    </source>
</evidence>
<protein>
    <recommendedName>
        <fullName evidence="8">G-protein coupled receptors family 2 profile 2 domain-containing protein</fullName>
    </recommendedName>
</protein>
<feature type="compositionally biased region" description="Low complexity" evidence="5">
    <location>
        <begin position="432"/>
        <end position="453"/>
    </location>
</feature>
<evidence type="ECO:0000256" key="4">
    <source>
        <dbReference type="ARBA" id="ARBA00023136"/>
    </source>
</evidence>
<feature type="compositionally biased region" description="Low complexity" evidence="5">
    <location>
        <begin position="34"/>
        <end position="49"/>
    </location>
</feature>
<dbReference type="GO" id="GO:0007189">
    <property type="term" value="P:adenylate cyclase-activating G protein-coupled receptor signaling pathway"/>
    <property type="evidence" value="ECO:0007669"/>
    <property type="project" value="TreeGrafter"/>
</dbReference>
<dbReference type="GO" id="GO:0005886">
    <property type="term" value="C:plasma membrane"/>
    <property type="evidence" value="ECO:0007669"/>
    <property type="project" value="TreeGrafter"/>
</dbReference>
<keyword evidence="2 6" id="KW-0812">Transmembrane</keyword>
<keyword evidence="4 6" id="KW-0472">Membrane</keyword>
<name>A0A7S4ARF7_9STRA</name>
<comment type="subcellular location">
    <subcellularLocation>
        <location evidence="1">Membrane</location>
        <topology evidence="1">Multi-pass membrane protein</topology>
    </subcellularLocation>
</comment>